<evidence type="ECO:0000256" key="3">
    <source>
        <dbReference type="ARBA" id="ARBA00022771"/>
    </source>
</evidence>
<evidence type="ECO:0000313" key="10">
    <source>
        <dbReference type="EMBL" id="GFP94744.1"/>
    </source>
</evidence>
<evidence type="ECO:0000256" key="1">
    <source>
        <dbReference type="ARBA" id="ARBA00004123"/>
    </source>
</evidence>
<feature type="region of interest" description="Disordered" evidence="8">
    <location>
        <begin position="130"/>
        <end position="165"/>
    </location>
</feature>
<feature type="compositionally biased region" description="Pro residues" evidence="8">
    <location>
        <begin position="256"/>
        <end position="270"/>
    </location>
</feature>
<dbReference type="PANTHER" id="PTHR23238">
    <property type="entry name" value="RNA BINDING PROTEIN"/>
    <property type="match status" value="1"/>
</dbReference>
<evidence type="ECO:0000313" key="11">
    <source>
        <dbReference type="Proteomes" id="UP000653305"/>
    </source>
</evidence>
<feature type="compositionally biased region" description="Basic and acidic residues" evidence="8">
    <location>
        <begin position="180"/>
        <end position="193"/>
    </location>
</feature>
<keyword evidence="5" id="KW-0694">RNA-binding</keyword>
<dbReference type="InterPro" id="IPR001876">
    <property type="entry name" value="Znf_RanBP2"/>
</dbReference>
<keyword evidence="11" id="KW-1185">Reference proteome</keyword>
<dbReference type="PROSITE" id="PS50199">
    <property type="entry name" value="ZF_RANBP2_2"/>
    <property type="match status" value="1"/>
</dbReference>
<feature type="compositionally biased region" description="Gly residues" evidence="8">
    <location>
        <begin position="32"/>
        <end position="44"/>
    </location>
</feature>
<comment type="subcellular location">
    <subcellularLocation>
        <location evidence="1">Nucleus</location>
    </subcellularLocation>
</comment>
<accession>A0A830CEL4</accession>
<evidence type="ECO:0000256" key="7">
    <source>
        <dbReference type="PROSITE-ProRule" id="PRU00322"/>
    </source>
</evidence>
<dbReference type="SUPFAM" id="SSF90209">
    <property type="entry name" value="Ran binding protein zinc finger-like"/>
    <property type="match status" value="1"/>
</dbReference>
<dbReference type="InterPro" id="IPR034870">
    <property type="entry name" value="TET_fam"/>
</dbReference>
<keyword evidence="4" id="KW-0862">Zinc</keyword>
<feature type="region of interest" description="Disordered" evidence="8">
    <location>
        <begin position="180"/>
        <end position="211"/>
    </location>
</feature>
<dbReference type="FunFam" id="4.10.1060.10:FF:000017">
    <property type="entry name" value="FUS RNA-binding protein"/>
    <property type="match status" value="1"/>
</dbReference>
<gene>
    <name evidence="10" type="ORF">PHJA_001618800</name>
</gene>
<feature type="compositionally biased region" description="Basic and acidic residues" evidence="8">
    <location>
        <begin position="1"/>
        <end position="15"/>
    </location>
</feature>
<dbReference type="Proteomes" id="UP000653305">
    <property type="component" value="Unassembled WGS sequence"/>
</dbReference>
<dbReference type="InterPro" id="IPR036443">
    <property type="entry name" value="Znf_RanBP2_sf"/>
</dbReference>
<feature type="region of interest" description="Disordered" evidence="8">
    <location>
        <begin position="243"/>
        <end position="277"/>
    </location>
</feature>
<dbReference type="GO" id="GO:0008270">
    <property type="term" value="F:zinc ion binding"/>
    <property type="evidence" value="ECO:0007669"/>
    <property type="project" value="UniProtKB-KW"/>
</dbReference>
<keyword evidence="3 7" id="KW-0863">Zinc-finger</keyword>
<keyword evidence="2" id="KW-0479">Metal-binding</keyword>
<evidence type="ECO:0000256" key="2">
    <source>
        <dbReference type="ARBA" id="ARBA00022723"/>
    </source>
</evidence>
<dbReference type="GO" id="GO:0003723">
    <property type="term" value="F:RNA binding"/>
    <property type="evidence" value="ECO:0007669"/>
    <property type="project" value="UniProtKB-KW"/>
</dbReference>
<evidence type="ECO:0000256" key="8">
    <source>
        <dbReference type="SAM" id="MobiDB-lite"/>
    </source>
</evidence>
<reference evidence="10" key="1">
    <citation type="submission" date="2020-07" db="EMBL/GenBank/DDBJ databases">
        <title>Ethylene signaling mediates host invasion by parasitic plants.</title>
        <authorList>
            <person name="Yoshida S."/>
        </authorList>
    </citation>
    <scope>NUCLEOTIDE SEQUENCE</scope>
    <source>
        <strain evidence="10">Okayama</strain>
    </source>
</reference>
<keyword evidence="6" id="KW-0539">Nucleus</keyword>
<dbReference type="AlphaFoldDB" id="A0A830CEL4"/>
<organism evidence="10 11">
    <name type="scientific">Phtheirospermum japonicum</name>
    <dbReference type="NCBI Taxonomy" id="374723"/>
    <lineage>
        <taxon>Eukaryota</taxon>
        <taxon>Viridiplantae</taxon>
        <taxon>Streptophyta</taxon>
        <taxon>Embryophyta</taxon>
        <taxon>Tracheophyta</taxon>
        <taxon>Spermatophyta</taxon>
        <taxon>Magnoliopsida</taxon>
        <taxon>eudicotyledons</taxon>
        <taxon>Gunneridae</taxon>
        <taxon>Pentapetalae</taxon>
        <taxon>asterids</taxon>
        <taxon>lamiids</taxon>
        <taxon>Lamiales</taxon>
        <taxon>Orobanchaceae</taxon>
        <taxon>Orobanchaceae incertae sedis</taxon>
        <taxon>Phtheirospermum</taxon>
    </lineage>
</organism>
<comment type="caution">
    <text evidence="10">The sequence shown here is derived from an EMBL/GenBank/DDBJ whole genome shotgun (WGS) entry which is preliminary data.</text>
</comment>
<name>A0A830CEL4_9LAMI</name>
<dbReference type="OrthoDB" id="1878647at2759"/>
<evidence type="ECO:0000256" key="5">
    <source>
        <dbReference type="ARBA" id="ARBA00022884"/>
    </source>
</evidence>
<proteinExistence type="predicted"/>
<dbReference type="GO" id="GO:0005634">
    <property type="term" value="C:nucleus"/>
    <property type="evidence" value="ECO:0007669"/>
    <property type="project" value="UniProtKB-SubCell"/>
</dbReference>
<feature type="domain" description="RanBP2-type" evidence="9">
    <location>
        <begin position="217"/>
        <end position="248"/>
    </location>
</feature>
<feature type="region of interest" description="Disordered" evidence="8">
    <location>
        <begin position="1"/>
        <end position="60"/>
    </location>
</feature>
<evidence type="ECO:0000256" key="4">
    <source>
        <dbReference type="ARBA" id="ARBA00022833"/>
    </source>
</evidence>
<protein>
    <submittedName>
        <fullName evidence="10">Tata-binding protein-associated factor 2n</fullName>
    </submittedName>
</protein>
<dbReference type="EMBL" id="BMAC01000362">
    <property type="protein sequence ID" value="GFP94744.1"/>
    <property type="molecule type" value="Genomic_DNA"/>
</dbReference>
<dbReference type="Gene3D" id="4.10.1060.10">
    <property type="entry name" value="Zinc finger, RanBP2-type"/>
    <property type="match status" value="1"/>
</dbReference>
<dbReference type="GO" id="GO:0006355">
    <property type="term" value="P:regulation of DNA-templated transcription"/>
    <property type="evidence" value="ECO:0007669"/>
    <property type="project" value="InterPro"/>
</dbReference>
<sequence>MCAEREMSSRDKDQTTPHQPLLSSLVVRPTDSGGGGGGGGGGTGSDYEPGEVRRDPPPYSRSNRYDGYAVNIAWCKNLGLEEGMLELSCSGGYALYLNYVDWSKLCPRCAEWWDRFKLGGLHVGYRMRAGSGSPMRRRDSHRFSPGFESSGGASRNRGLGIGKEPGRYRDYSPLYGRGRDGGRFLGRGHHDQSARGPAPGPFRVDGLPRNNPNVRPREGDWICSDPSCKNLNFARRDHCNNCNKPRDGLSPRRRYPGPPFPPRQRVPPIPLDHSPGRSIMNGGYNRSPPRGWPRDFRAAAGPPARHEVDLPLVMRGDRQDFPDNDHPIRDRYRYDTRPPVMPEWGHRERGGRENYFNERRGFGRRVLSPPPPAVGIAPARGYHIRDRSRSPIRGGGVGEPKEYQRDMLYMNRRRDQRRGGGVRRDAF</sequence>
<feature type="region of interest" description="Disordered" evidence="8">
    <location>
        <begin position="362"/>
        <end position="400"/>
    </location>
</feature>
<evidence type="ECO:0000256" key="6">
    <source>
        <dbReference type="ARBA" id="ARBA00023242"/>
    </source>
</evidence>
<evidence type="ECO:0000259" key="9">
    <source>
        <dbReference type="PROSITE" id="PS50199"/>
    </source>
</evidence>
<dbReference type="SMART" id="SM00547">
    <property type="entry name" value="ZnF_RBZ"/>
    <property type="match status" value="1"/>
</dbReference>
<dbReference type="PROSITE" id="PS01358">
    <property type="entry name" value="ZF_RANBP2_1"/>
    <property type="match status" value="1"/>
</dbReference>